<dbReference type="Gramene" id="AUR62038683-RA">
    <property type="protein sequence ID" value="AUR62038683-RA:cds"/>
    <property type="gene ID" value="AUR62038683"/>
</dbReference>
<organism evidence="1 2">
    <name type="scientific">Chenopodium quinoa</name>
    <name type="common">Quinoa</name>
    <dbReference type="NCBI Taxonomy" id="63459"/>
    <lineage>
        <taxon>Eukaryota</taxon>
        <taxon>Viridiplantae</taxon>
        <taxon>Streptophyta</taxon>
        <taxon>Embryophyta</taxon>
        <taxon>Tracheophyta</taxon>
        <taxon>Spermatophyta</taxon>
        <taxon>Magnoliopsida</taxon>
        <taxon>eudicotyledons</taxon>
        <taxon>Gunneridae</taxon>
        <taxon>Pentapetalae</taxon>
        <taxon>Caryophyllales</taxon>
        <taxon>Chenopodiaceae</taxon>
        <taxon>Chenopodioideae</taxon>
        <taxon>Atripliceae</taxon>
        <taxon>Chenopodium</taxon>
    </lineage>
</organism>
<dbReference type="Proteomes" id="UP000596660">
    <property type="component" value="Unplaced"/>
</dbReference>
<reference evidence="1" key="1">
    <citation type="journal article" date="2017" name="Nature">
        <title>The genome of Chenopodium quinoa.</title>
        <authorList>
            <person name="Jarvis D.E."/>
            <person name="Ho Y.S."/>
            <person name="Lightfoot D.J."/>
            <person name="Schmoeckel S.M."/>
            <person name="Li B."/>
            <person name="Borm T.J.A."/>
            <person name="Ohyanagi H."/>
            <person name="Mineta K."/>
            <person name="Michell C.T."/>
            <person name="Saber N."/>
            <person name="Kharbatia N.M."/>
            <person name="Rupper R.R."/>
            <person name="Sharp A.R."/>
            <person name="Dally N."/>
            <person name="Boughton B.A."/>
            <person name="Woo Y.H."/>
            <person name="Gao G."/>
            <person name="Schijlen E.G.W.M."/>
            <person name="Guo X."/>
            <person name="Momin A.A."/>
            <person name="Negrao S."/>
            <person name="Al-Babili S."/>
            <person name="Gehring C."/>
            <person name="Roessner U."/>
            <person name="Jung C."/>
            <person name="Murphy K."/>
            <person name="Arold S.T."/>
            <person name="Gojobori T."/>
            <person name="van der Linden C.G."/>
            <person name="van Loo E.N."/>
            <person name="Jellen E.N."/>
            <person name="Maughan P.J."/>
            <person name="Tester M."/>
        </authorList>
    </citation>
    <scope>NUCLEOTIDE SEQUENCE [LARGE SCALE GENOMIC DNA]</scope>
    <source>
        <strain evidence="1">cv. PI 614886</strain>
    </source>
</reference>
<reference evidence="1" key="2">
    <citation type="submission" date="2021-03" db="UniProtKB">
        <authorList>
            <consortium name="EnsemblPlants"/>
        </authorList>
    </citation>
    <scope>IDENTIFICATION</scope>
</reference>
<accession>A0A803N149</accession>
<evidence type="ECO:0000313" key="2">
    <source>
        <dbReference type="Proteomes" id="UP000596660"/>
    </source>
</evidence>
<dbReference type="EnsemblPlants" id="AUR62038683-RA">
    <property type="protein sequence ID" value="AUR62038683-RA:cds"/>
    <property type="gene ID" value="AUR62038683"/>
</dbReference>
<sequence length="117" mass="12676">MADGGDMEISLDKLPIKRLEIIEEFSADRFSSLVLALGAKPKLDMVPRAVEYALPFSTFEDTCVAWQGCNYYCPAEAAAAGGLARLQLLLPCRGCCCRWPSKAAAVASLPRLLLQVP</sequence>
<keyword evidence="2" id="KW-1185">Reference proteome</keyword>
<evidence type="ECO:0000313" key="1">
    <source>
        <dbReference type="EnsemblPlants" id="AUR62038683-RA:cds"/>
    </source>
</evidence>
<protein>
    <submittedName>
        <fullName evidence="1">Uncharacterized protein</fullName>
    </submittedName>
</protein>
<proteinExistence type="predicted"/>
<name>A0A803N149_CHEQI</name>
<dbReference type="AlphaFoldDB" id="A0A803N149"/>